<sequence>MIRNILPGKCCKAFILCAIALLISTRILAQNKKGNGDIYKKDNLIAWCIVPFDSKNRGPVERAEMLNKLGINKLAYDWREKHIPTFDAELDALKAHKIKLQAFWLYSGPQPETDKNFAAIIDVLKRHKVKTQIWCMVGGIKDLDQMSQQEKINAHARVIAYIADKAAEIGCTVGIYNHGGWYGEPENQLEIINYLKKPNIGIVYNFHHAEEQLETFPKFFPKILPHLMAVNLAGLIKGNPVKVVPVGQGDAELEMMRIVQNSGYNGPVGIINEEFASDAEVGLQMNIDGMKKILAELGDTSALRTYR</sequence>
<dbReference type="Gene3D" id="3.20.20.150">
    <property type="entry name" value="Divalent-metal-dependent TIM barrel enzymes"/>
    <property type="match status" value="1"/>
</dbReference>
<dbReference type="OrthoDB" id="837145at2"/>
<evidence type="ECO:0000313" key="3">
    <source>
        <dbReference type="EMBL" id="TLV00152.1"/>
    </source>
</evidence>
<proteinExistence type="predicted"/>
<organism evidence="3 4">
    <name type="scientific">Dyadobacter luticola</name>
    <dbReference type="NCBI Taxonomy" id="1979387"/>
    <lineage>
        <taxon>Bacteria</taxon>
        <taxon>Pseudomonadati</taxon>
        <taxon>Bacteroidota</taxon>
        <taxon>Cytophagia</taxon>
        <taxon>Cytophagales</taxon>
        <taxon>Spirosomataceae</taxon>
        <taxon>Dyadobacter</taxon>
    </lineage>
</organism>
<keyword evidence="4" id="KW-1185">Reference proteome</keyword>
<feature type="signal peptide" evidence="1">
    <location>
        <begin position="1"/>
        <end position="29"/>
    </location>
</feature>
<feature type="domain" description="Xylose isomerase-like TIM barrel" evidence="2">
    <location>
        <begin position="91"/>
        <end position="275"/>
    </location>
</feature>
<dbReference type="SUPFAM" id="SSF51658">
    <property type="entry name" value="Xylose isomerase-like"/>
    <property type="match status" value="1"/>
</dbReference>
<reference evidence="3 4" key="1">
    <citation type="submission" date="2019-05" db="EMBL/GenBank/DDBJ databases">
        <authorList>
            <person name="Qu J.-H."/>
        </authorList>
    </citation>
    <scope>NUCLEOTIDE SEQUENCE [LARGE SCALE GENOMIC DNA]</scope>
    <source>
        <strain evidence="3 4">T17</strain>
    </source>
</reference>
<keyword evidence="1" id="KW-0732">Signal</keyword>
<dbReference type="EMBL" id="VCEJ01000004">
    <property type="protein sequence ID" value="TLV00152.1"/>
    <property type="molecule type" value="Genomic_DNA"/>
</dbReference>
<dbReference type="AlphaFoldDB" id="A0A5R9KV45"/>
<feature type="chain" id="PRO_5024443615" evidence="1">
    <location>
        <begin position="30"/>
        <end position="307"/>
    </location>
</feature>
<name>A0A5R9KV45_9BACT</name>
<gene>
    <name evidence="3" type="ORF">FEN17_11635</name>
</gene>
<dbReference type="InterPro" id="IPR013022">
    <property type="entry name" value="Xyl_isomerase-like_TIM-brl"/>
</dbReference>
<protein>
    <submittedName>
        <fullName evidence="3">TIM barrel protein</fullName>
    </submittedName>
</protein>
<dbReference type="Pfam" id="PF01261">
    <property type="entry name" value="AP_endonuc_2"/>
    <property type="match status" value="1"/>
</dbReference>
<dbReference type="Proteomes" id="UP000306402">
    <property type="component" value="Unassembled WGS sequence"/>
</dbReference>
<evidence type="ECO:0000256" key="1">
    <source>
        <dbReference type="SAM" id="SignalP"/>
    </source>
</evidence>
<evidence type="ECO:0000259" key="2">
    <source>
        <dbReference type="Pfam" id="PF01261"/>
    </source>
</evidence>
<comment type="caution">
    <text evidence="3">The sequence shown here is derived from an EMBL/GenBank/DDBJ whole genome shotgun (WGS) entry which is preliminary data.</text>
</comment>
<accession>A0A5R9KV45</accession>
<evidence type="ECO:0000313" key="4">
    <source>
        <dbReference type="Proteomes" id="UP000306402"/>
    </source>
</evidence>
<dbReference type="InterPro" id="IPR036237">
    <property type="entry name" value="Xyl_isomerase-like_sf"/>
</dbReference>